<feature type="transmembrane region" description="Helical" evidence="1">
    <location>
        <begin position="131"/>
        <end position="148"/>
    </location>
</feature>
<reference evidence="2 4" key="1">
    <citation type="submission" date="2014-03" db="EMBL/GenBank/DDBJ databases">
        <title>Complete genome sequence of the Radio-Resistant Rubrobacter radiotolerans RSPS-4.</title>
        <authorList>
            <person name="Egas C.C."/>
            <person name="Barroso C.C."/>
            <person name="Froufe H.J.C."/>
            <person name="Pacheco J.J."/>
            <person name="Albuquerque L.L."/>
            <person name="da Costa M.M.S."/>
        </authorList>
    </citation>
    <scope>NUCLEOTIDE SEQUENCE [LARGE SCALE GENOMIC DNA]</scope>
    <source>
        <strain evidence="2 4">RSPS-4</strain>
    </source>
</reference>
<dbReference type="KEGG" id="rrd:RradSPS_1116"/>
<dbReference type="AlphaFoldDB" id="A0A023X2V6"/>
<sequence length="150" mass="15149">MTGLLLLLPLALIAGAALPIQFAVNSQLRGFVGGAVAAAAVSFVVGALALSLAALAVGRGLPQLAQSPLGAPWWVWTGGLLGAFFVLMSIVLTPRLGSAPTVGFFLSGQMIASVAIDHFGLFGLAANAVSLPRVLGVALVLGGVFLILRY</sequence>
<dbReference type="OrthoDB" id="6463253at2"/>
<protein>
    <submittedName>
        <fullName evidence="3">DMT family transporter</fullName>
    </submittedName>
</protein>
<keyword evidence="1" id="KW-1133">Transmembrane helix</keyword>
<dbReference type="PANTHER" id="PTHR34821">
    <property type="entry name" value="INNER MEMBRANE PROTEIN YDCZ"/>
    <property type="match status" value="1"/>
</dbReference>
<keyword evidence="1" id="KW-0472">Membrane</keyword>
<dbReference type="Proteomes" id="UP001281130">
    <property type="component" value="Unassembled WGS sequence"/>
</dbReference>
<evidence type="ECO:0000313" key="2">
    <source>
        <dbReference type="EMBL" id="AHY46399.1"/>
    </source>
</evidence>
<dbReference type="Proteomes" id="UP000025229">
    <property type="component" value="Chromosome"/>
</dbReference>
<dbReference type="PATRIC" id="fig|42256.3.peg.1130"/>
<feature type="transmembrane region" description="Helical" evidence="1">
    <location>
        <begin position="35"/>
        <end position="61"/>
    </location>
</feature>
<evidence type="ECO:0000313" key="4">
    <source>
        <dbReference type="Proteomes" id="UP000025229"/>
    </source>
</evidence>
<keyword evidence="1" id="KW-0812">Transmembrane</keyword>
<dbReference type="EMBL" id="JAWXXX010000001">
    <property type="protein sequence ID" value="MDX5893806.1"/>
    <property type="molecule type" value="Genomic_DNA"/>
</dbReference>
<dbReference type="Pfam" id="PF04657">
    <property type="entry name" value="DMT_YdcZ"/>
    <property type="match status" value="1"/>
</dbReference>
<name>A0A023X2V6_RUBRA</name>
<feature type="transmembrane region" description="Helical" evidence="1">
    <location>
        <begin position="73"/>
        <end position="92"/>
    </location>
</feature>
<organism evidence="2 4">
    <name type="scientific">Rubrobacter radiotolerans</name>
    <name type="common">Arthrobacter radiotolerans</name>
    <dbReference type="NCBI Taxonomy" id="42256"/>
    <lineage>
        <taxon>Bacteria</taxon>
        <taxon>Bacillati</taxon>
        <taxon>Actinomycetota</taxon>
        <taxon>Rubrobacteria</taxon>
        <taxon>Rubrobacterales</taxon>
        <taxon>Rubrobacteraceae</taxon>
        <taxon>Rubrobacter</taxon>
    </lineage>
</organism>
<dbReference type="HOGENOM" id="CLU_068878_1_1_11"/>
<dbReference type="STRING" id="42256.RradSPS_1116"/>
<dbReference type="RefSeq" id="WP_038681260.1">
    <property type="nucleotide sequence ID" value="NZ_CP007514.1"/>
</dbReference>
<gene>
    <name evidence="2" type="ORF">RradSPS_1116</name>
    <name evidence="3" type="ORF">SIL72_07155</name>
</gene>
<dbReference type="eggNOG" id="COG3238">
    <property type="taxonomic scope" value="Bacteria"/>
</dbReference>
<dbReference type="GO" id="GO:0005886">
    <property type="term" value="C:plasma membrane"/>
    <property type="evidence" value="ECO:0007669"/>
    <property type="project" value="TreeGrafter"/>
</dbReference>
<dbReference type="InterPro" id="IPR006750">
    <property type="entry name" value="YdcZ"/>
</dbReference>
<keyword evidence="4" id="KW-1185">Reference proteome</keyword>
<accession>A0A023X2V6</accession>
<reference evidence="3" key="2">
    <citation type="submission" date="2023-11" db="EMBL/GenBank/DDBJ databases">
        <title>MicrobeMod: A computational toolkit for identifying prokaryotic methylation and restriction-modification with nanopore sequencing.</title>
        <authorList>
            <person name="Crits-Christoph A."/>
            <person name="Kang S.C."/>
            <person name="Lee H."/>
            <person name="Ostrov N."/>
        </authorList>
    </citation>
    <scope>NUCLEOTIDE SEQUENCE</scope>
    <source>
        <strain evidence="3">ATCC 51242</strain>
    </source>
</reference>
<dbReference type="PANTHER" id="PTHR34821:SF2">
    <property type="entry name" value="INNER MEMBRANE PROTEIN YDCZ"/>
    <property type="match status" value="1"/>
</dbReference>
<evidence type="ECO:0000313" key="3">
    <source>
        <dbReference type="EMBL" id="MDX5893806.1"/>
    </source>
</evidence>
<evidence type="ECO:0000256" key="1">
    <source>
        <dbReference type="SAM" id="Phobius"/>
    </source>
</evidence>
<dbReference type="EMBL" id="CP007514">
    <property type="protein sequence ID" value="AHY46399.1"/>
    <property type="molecule type" value="Genomic_DNA"/>
</dbReference>
<proteinExistence type="predicted"/>
<feature type="transmembrane region" description="Helical" evidence="1">
    <location>
        <begin position="104"/>
        <end position="124"/>
    </location>
</feature>